<dbReference type="PANTHER" id="PTHR33057">
    <property type="entry name" value="TRANSCRIPTION REPRESSOR OFP7-RELATED"/>
    <property type="match status" value="1"/>
</dbReference>
<organism evidence="8 9">
    <name type="scientific">Anisodus tanguticus</name>
    <dbReference type="NCBI Taxonomy" id="243964"/>
    <lineage>
        <taxon>Eukaryota</taxon>
        <taxon>Viridiplantae</taxon>
        <taxon>Streptophyta</taxon>
        <taxon>Embryophyta</taxon>
        <taxon>Tracheophyta</taxon>
        <taxon>Spermatophyta</taxon>
        <taxon>Magnoliopsida</taxon>
        <taxon>eudicotyledons</taxon>
        <taxon>Gunneridae</taxon>
        <taxon>Pentapetalae</taxon>
        <taxon>asterids</taxon>
        <taxon>lamiids</taxon>
        <taxon>Solanales</taxon>
        <taxon>Solanaceae</taxon>
        <taxon>Solanoideae</taxon>
        <taxon>Hyoscyameae</taxon>
        <taxon>Anisodus</taxon>
    </lineage>
</organism>
<evidence type="ECO:0000256" key="5">
    <source>
        <dbReference type="ARBA" id="ARBA00023242"/>
    </source>
</evidence>
<evidence type="ECO:0000313" key="8">
    <source>
        <dbReference type="EMBL" id="KAK4369029.1"/>
    </source>
</evidence>
<dbReference type="InterPro" id="IPR006458">
    <property type="entry name" value="Ovate_C"/>
</dbReference>
<dbReference type="NCBIfam" id="TIGR01568">
    <property type="entry name" value="A_thal_3678"/>
    <property type="match status" value="1"/>
</dbReference>
<dbReference type="Proteomes" id="UP001291623">
    <property type="component" value="Unassembled WGS sequence"/>
</dbReference>
<gene>
    <name evidence="8" type="ORF">RND71_012821</name>
</gene>
<comment type="function">
    <text evidence="6">Transcriptional repressor that regulates multiple aspects of plant growth and development.</text>
</comment>
<comment type="subcellular location">
    <subcellularLocation>
        <location evidence="1 6">Nucleus</location>
    </subcellularLocation>
</comment>
<evidence type="ECO:0000259" key="7">
    <source>
        <dbReference type="PROSITE" id="PS51754"/>
    </source>
</evidence>
<evidence type="ECO:0000256" key="1">
    <source>
        <dbReference type="ARBA" id="ARBA00004123"/>
    </source>
</evidence>
<dbReference type="PROSITE" id="PS51754">
    <property type="entry name" value="OVATE"/>
    <property type="match status" value="1"/>
</dbReference>
<comment type="caution">
    <text evidence="8">The sequence shown here is derived from an EMBL/GenBank/DDBJ whole genome shotgun (WGS) entry which is preliminary data.</text>
</comment>
<keyword evidence="4 6" id="KW-0804">Transcription</keyword>
<evidence type="ECO:0000256" key="2">
    <source>
        <dbReference type="ARBA" id="ARBA00022491"/>
    </source>
</evidence>
<dbReference type="AlphaFoldDB" id="A0AAE1SE27"/>
<protein>
    <recommendedName>
        <fullName evidence="6">Transcription repressor</fullName>
    </recommendedName>
    <alternativeName>
        <fullName evidence="6">Ovate family protein</fullName>
    </alternativeName>
</protein>
<proteinExistence type="predicted"/>
<evidence type="ECO:0000256" key="4">
    <source>
        <dbReference type="ARBA" id="ARBA00023163"/>
    </source>
</evidence>
<dbReference type="PANTHER" id="PTHR33057:SF114">
    <property type="entry name" value="TRANSCRIPTION REPRESSOR-RELATED"/>
    <property type="match status" value="1"/>
</dbReference>
<evidence type="ECO:0000313" key="9">
    <source>
        <dbReference type="Proteomes" id="UP001291623"/>
    </source>
</evidence>
<keyword evidence="5 6" id="KW-0539">Nucleus</keyword>
<dbReference type="Pfam" id="PF04844">
    <property type="entry name" value="Ovate"/>
    <property type="match status" value="1"/>
</dbReference>
<sequence>MNLVRFDSLQFFQSFNSQFDVSNVEIKDANGLEGDTIYAGKKLSPSDHKDNDMPQSVKTELSITKSDKGPIIMQNSKAAADKKQKLKGCSALRCSCRLSVSSSSEEAESSNSDRYPTISSLTHSMVQERLDKMIREREEAKNEERGRRRMRRAEREEKTKFIVMIAMEKSSYDPREDFRESIEQMIMANRIHDTKDLRRLLNYYVSMNAEEYRGIILEVFHEVCTSFFLSCKRPLYEQV</sequence>
<feature type="domain" description="OVATE" evidence="7">
    <location>
        <begin position="167"/>
        <end position="226"/>
    </location>
</feature>
<name>A0AAE1SE27_9SOLA</name>
<dbReference type="GO" id="GO:0005634">
    <property type="term" value="C:nucleus"/>
    <property type="evidence" value="ECO:0007669"/>
    <property type="project" value="UniProtKB-SubCell"/>
</dbReference>
<keyword evidence="9" id="KW-1185">Reference proteome</keyword>
<evidence type="ECO:0000256" key="6">
    <source>
        <dbReference type="RuleBase" id="RU367028"/>
    </source>
</evidence>
<keyword evidence="3 6" id="KW-0805">Transcription regulation</keyword>
<accession>A0AAE1SE27</accession>
<reference evidence="8" key="1">
    <citation type="submission" date="2023-12" db="EMBL/GenBank/DDBJ databases">
        <title>Genome assembly of Anisodus tanguticus.</title>
        <authorList>
            <person name="Wang Y.-J."/>
        </authorList>
    </citation>
    <scope>NUCLEOTIDE SEQUENCE</scope>
    <source>
        <strain evidence="8">KB-2021</strain>
        <tissue evidence="8">Leaf</tissue>
    </source>
</reference>
<dbReference type="GO" id="GO:0045892">
    <property type="term" value="P:negative regulation of DNA-templated transcription"/>
    <property type="evidence" value="ECO:0007669"/>
    <property type="project" value="UniProtKB-UniRule"/>
</dbReference>
<keyword evidence="2 6" id="KW-0678">Repressor</keyword>
<dbReference type="EMBL" id="JAVYJV010000006">
    <property type="protein sequence ID" value="KAK4369029.1"/>
    <property type="molecule type" value="Genomic_DNA"/>
</dbReference>
<evidence type="ECO:0000256" key="3">
    <source>
        <dbReference type="ARBA" id="ARBA00023015"/>
    </source>
</evidence>
<dbReference type="InterPro" id="IPR038933">
    <property type="entry name" value="Ovate"/>
</dbReference>